<reference evidence="1" key="1">
    <citation type="submission" date="2018-05" db="EMBL/GenBank/DDBJ databases">
        <authorList>
            <person name="Lanie J.A."/>
            <person name="Ng W.-L."/>
            <person name="Kazmierczak K.M."/>
            <person name="Andrzejewski T.M."/>
            <person name="Davidsen T.M."/>
            <person name="Wayne K.J."/>
            <person name="Tettelin H."/>
            <person name="Glass J.I."/>
            <person name="Rusch D."/>
            <person name="Podicherti R."/>
            <person name="Tsui H.-C.T."/>
            <person name="Winkler M.E."/>
        </authorList>
    </citation>
    <scope>NUCLEOTIDE SEQUENCE</scope>
</reference>
<feature type="non-terminal residue" evidence="1">
    <location>
        <position position="1"/>
    </location>
</feature>
<name>A0A382ZR11_9ZZZZ</name>
<proteinExistence type="predicted"/>
<gene>
    <name evidence="1" type="ORF">METZ01_LOCUS449942</name>
</gene>
<sequence length="237" mass="26615">LLIFRNLREVEMFGKTILPADPTNKSMAIKWIKEIGEPYENKQDASIRRPNDSDIVEKPPPGTVGPWYALYCAIKNYEPDAVFVLTGECSSMRPQDFSVVGSDPSGLKQASDPEDLKKWEQRTKTLRLTAVKWLLASMKAAEVTPTTQDELELLALARLQMTLPPKPRVSSGGSWPWRDVYEKFRVALNEEETHLPIVHFVVALPEGVTWPADLTETAGEFARMAKGQLMFINATTP</sequence>
<organism evidence="1">
    <name type="scientific">marine metagenome</name>
    <dbReference type="NCBI Taxonomy" id="408172"/>
    <lineage>
        <taxon>unclassified sequences</taxon>
        <taxon>metagenomes</taxon>
        <taxon>ecological metagenomes</taxon>
    </lineage>
</organism>
<dbReference type="AlphaFoldDB" id="A0A382ZR11"/>
<accession>A0A382ZR11</accession>
<protein>
    <submittedName>
        <fullName evidence="1">Uncharacterized protein</fullName>
    </submittedName>
</protein>
<evidence type="ECO:0000313" key="1">
    <source>
        <dbReference type="EMBL" id="SVD97088.1"/>
    </source>
</evidence>
<dbReference type="EMBL" id="UINC01185405">
    <property type="protein sequence ID" value="SVD97088.1"/>
    <property type="molecule type" value="Genomic_DNA"/>
</dbReference>